<dbReference type="GO" id="GO:0051301">
    <property type="term" value="P:cell division"/>
    <property type="evidence" value="ECO:0007669"/>
    <property type="project" value="UniProtKB-KW"/>
</dbReference>
<dbReference type="InterPro" id="IPR027462">
    <property type="entry name" value="ZapD_C"/>
</dbReference>
<dbReference type="PANTHER" id="PTHR39455:SF1">
    <property type="entry name" value="CELL DIVISION PROTEIN ZAPD"/>
    <property type="match status" value="1"/>
</dbReference>
<dbReference type="Gene3D" id="2.60.440.10">
    <property type="entry name" value="YacF-like domains"/>
    <property type="match status" value="1"/>
</dbReference>
<dbReference type="Pfam" id="PF07072">
    <property type="entry name" value="ZapD"/>
    <property type="match status" value="1"/>
</dbReference>
<sequence>MNLAIYEHPLNERVRILMRLELLFGLLDANKDVSKPVNIHSFFNALFNCIEVLERNDIRPTLAFYLDLLEKNMIRWSTHPDIHNDSLQTKLKEAIKLQNQVATMSKACHTLKDDKFLASLRPRFAIAGGTCGFDLPQLDYWCNKPLELRTQDVNEWLGILGPLRQALDFSLLFLRESTPFEKKSAINSFYQDVCGEQVSLLRVKYDANLGVFPMISGSKHRYAISFMMPDKMLVKTSVDDTIEFQLSTC</sequence>
<comment type="subunit">
    <text evidence="5">Interacts with FtsZ.</text>
</comment>
<keyword evidence="2 5" id="KW-0132">Cell division</keyword>
<evidence type="ECO:0000256" key="3">
    <source>
        <dbReference type="ARBA" id="ARBA00023210"/>
    </source>
</evidence>
<evidence type="ECO:0000256" key="1">
    <source>
        <dbReference type="ARBA" id="ARBA00022490"/>
    </source>
</evidence>
<accession>A0ABU3R158</accession>
<evidence type="ECO:0000256" key="5">
    <source>
        <dbReference type="HAMAP-Rule" id="MF_01092"/>
    </source>
</evidence>
<reference evidence="6 7" key="1">
    <citation type="submission" date="2023-10" db="EMBL/GenBank/DDBJ databases">
        <title>Psychrosphaera aquimaarina strain SW33 isolated from seawater.</title>
        <authorList>
            <person name="Bayburt H."/>
            <person name="Kim J.M."/>
            <person name="Choi B.J."/>
            <person name="Jeon C.O."/>
        </authorList>
    </citation>
    <scope>NUCLEOTIDE SEQUENCE [LARGE SCALE GENOMIC DNA]</scope>
    <source>
        <strain evidence="6 7">KCTC 52743</strain>
    </source>
</reference>
<dbReference type="EMBL" id="JAWCUA010000007">
    <property type="protein sequence ID" value="MDU0113421.1"/>
    <property type="molecule type" value="Genomic_DNA"/>
</dbReference>
<comment type="similarity">
    <text evidence="5">Belongs to the ZapD family.</text>
</comment>
<protein>
    <recommendedName>
        <fullName evidence="5">Cell division protein ZapD</fullName>
    </recommendedName>
    <alternativeName>
        <fullName evidence="5">Z ring-associated protein D</fullName>
    </alternativeName>
</protein>
<evidence type="ECO:0000256" key="4">
    <source>
        <dbReference type="ARBA" id="ARBA00023306"/>
    </source>
</evidence>
<comment type="caution">
    <text evidence="6">The sequence shown here is derived from an EMBL/GenBank/DDBJ whole genome shotgun (WGS) entry which is preliminary data.</text>
</comment>
<evidence type="ECO:0000256" key="2">
    <source>
        <dbReference type="ARBA" id="ARBA00022618"/>
    </source>
</evidence>
<evidence type="ECO:0000313" key="6">
    <source>
        <dbReference type="EMBL" id="MDU0113421.1"/>
    </source>
</evidence>
<name>A0ABU3R158_9GAMM</name>
<keyword evidence="3 5" id="KW-0717">Septation</keyword>
<comment type="subcellular location">
    <subcellularLocation>
        <location evidence="5">Cytoplasm</location>
    </subcellularLocation>
    <text evidence="5">Localizes to mid-cell in an FtsZ-dependent manner.</text>
</comment>
<dbReference type="RefSeq" id="WP_315947021.1">
    <property type="nucleotide sequence ID" value="NZ_JAWCUA010000007.1"/>
</dbReference>
<keyword evidence="4 5" id="KW-0131">Cell cycle</keyword>
<dbReference type="PANTHER" id="PTHR39455">
    <property type="entry name" value="CELL DIVISION PROTEIN ZAPD"/>
    <property type="match status" value="1"/>
</dbReference>
<organism evidence="6 7">
    <name type="scientific">Psychrosphaera aquimarina</name>
    <dbReference type="NCBI Taxonomy" id="2044854"/>
    <lineage>
        <taxon>Bacteria</taxon>
        <taxon>Pseudomonadati</taxon>
        <taxon>Pseudomonadota</taxon>
        <taxon>Gammaproteobacteria</taxon>
        <taxon>Alteromonadales</taxon>
        <taxon>Pseudoalteromonadaceae</taxon>
        <taxon>Psychrosphaera</taxon>
    </lineage>
</organism>
<gene>
    <name evidence="5" type="primary">zapD</name>
    <name evidence="6" type="ORF">RT723_10515</name>
</gene>
<dbReference type="InterPro" id="IPR036268">
    <property type="entry name" value="ZapD_sf"/>
</dbReference>
<keyword evidence="1 5" id="KW-0963">Cytoplasm</keyword>
<dbReference type="InterPro" id="IPR009777">
    <property type="entry name" value="ZapD"/>
</dbReference>
<dbReference type="Proteomes" id="UP001257914">
    <property type="component" value="Unassembled WGS sequence"/>
</dbReference>
<dbReference type="SUPFAM" id="SSF160950">
    <property type="entry name" value="YacF-like"/>
    <property type="match status" value="1"/>
</dbReference>
<proteinExistence type="inferred from homology"/>
<dbReference type="HAMAP" id="MF_01092">
    <property type="entry name" value="ZapD"/>
    <property type="match status" value="1"/>
</dbReference>
<dbReference type="Gene3D" id="1.10.3900.10">
    <property type="entry name" value="YacF-like"/>
    <property type="match status" value="1"/>
</dbReference>
<keyword evidence="7" id="KW-1185">Reference proteome</keyword>
<comment type="function">
    <text evidence="5">Cell division factor that enhances FtsZ-ring assembly. Directly interacts with FtsZ and promotes bundling of FtsZ protofilaments, with a reduction in FtsZ GTPase activity.</text>
</comment>
<evidence type="ECO:0000313" key="7">
    <source>
        <dbReference type="Proteomes" id="UP001257914"/>
    </source>
</evidence>